<reference evidence="1" key="1">
    <citation type="journal article" date="2014" name="Front. Microbiol.">
        <title>High frequency of phylogenetically diverse reductive dehalogenase-homologous genes in deep subseafloor sedimentary metagenomes.</title>
        <authorList>
            <person name="Kawai M."/>
            <person name="Futagami T."/>
            <person name="Toyoda A."/>
            <person name="Takaki Y."/>
            <person name="Nishi S."/>
            <person name="Hori S."/>
            <person name="Arai W."/>
            <person name="Tsubouchi T."/>
            <person name="Morono Y."/>
            <person name="Uchiyama I."/>
            <person name="Ito T."/>
            <person name="Fujiyama A."/>
            <person name="Inagaki F."/>
            <person name="Takami H."/>
        </authorList>
    </citation>
    <scope>NUCLEOTIDE SEQUENCE</scope>
    <source>
        <strain evidence="1">Expedition CK06-06</strain>
    </source>
</reference>
<dbReference type="SUPFAM" id="SSF52540">
    <property type="entry name" value="P-loop containing nucleoside triphosphate hydrolases"/>
    <property type="match status" value="1"/>
</dbReference>
<name>X1C8M2_9ZZZZ</name>
<proteinExistence type="predicted"/>
<gene>
    <name evidence="1" type="ORF">S01H4_44073</name>
</gene>
<protein>
    <submittedName>
        <fullName evidence="1">Uncharacterized protein</fullName>
    </submittedName>
</protein>
<dbReference type="Gene3D" id="3.40.50.300">
    <property type="entry name" value="P-loop containing nucleotide triphosphate hydrolases"/>
    <property type="match status" value="1"/>
</dbReference>
<comment type="caution">
    <text evidence="1">The sequence shown here is derived from an EMBL/GenBank/DDBJ whole genome shotgun (WGS) entry which is preliminary data.</text>
</comment>
<dbReference type="EMBL" id="BART01024390">
    <property type="protein sequence ID" value="GAH03722.1"/>
    <property type="molecule type" value="Genomic_DNA"/>
</dbReference>
<dbReference type="AlphaFoldDB" id="X1C8M2"/>
<sequence length="40" mass="4555">FSFLLPNYAKGSSAALFMCDISNRDSISNIDKWLLKFNVK</sequence>
<organism evidence="1">
    <name type="scientific">marine sediment metagenome</name>
    <dbReference type="NCBI Taxonomy" id="412755"/>
    <lineage>
        <taxon>unclassified sequences</taxon>
        <taxon>metagenomes</taxon>
        <taxon>ecological metagenomes</taxon>
    </lineage>
</organism>
<feature type="non-terminal residue" evidence="1">
    <location>
        <position position="1"/>
    </location>
</feature>
<evidence type="ECO:0000313" key="1">
    <source>
        <dbReference type="EMBL" id="GAH03722.1"/>
    </source>
</evidence>
<dbReference type="InterPro" id="IPR027417">
    <property type="entry name" value="P-loop_NTPase"/>
</dbReference>
<accession>X1C8M2</accession>